<gene>
    <name evidence="11" type="ORF">ACFPZ3_10055</name>
</gene>
<dbReference type="CDD" id="cd00383">
    <property type="entry name" value="trans_reg_C"/>
    <property type="match status" value="1"/>
</dbReference>
<keyword evidence="6" id="KW-0804">Transcription</keyword>
<evidence type="ECO:0000259" key="9">
    <source>
        <dbReference type="PROSITE" id="PS50110"/>
    </source>
</evidence>
<protein>
    <submittedName>
        <fullName evidence="11">Response regulator transcription factor</fullName>
    </submittedName>
</protein>
<feature type="modified residue" description="4-aspartylphosphate" evidence="7">
    <location>
        <position position="47"/>
    </location>
</feature>
<dbReference type="Proteomes" id="UP001596058">
    <property type="component" value="Unassembled WGS sequence"/>
</dbReference>
<dbReference type="InterPro" id="IPR036388">
    <property type="entry name" value="WH-like_DNA-bd_sf"/>
</dbReference>
<keyword evidence="4" id="KW-0805">Transcription regulation</keyword>
<dbReference type="RefSeq" id="WP_379513721.1">
    <property type="nucleotide sequence ID" value="NZ_JBHSPA010000013.1"/>
</dbReference>
<keyword evidence="2 7" id="KW-0597">Phosphoprotein</keyword>
<dbReference type="Gene3D" id="3.40.50.2300">
    <property type="match status" value="1"/>
</dbReference>
<organism evidence="11 12">
    <name type="scientific">Nonomuraea insulae</name>
    <dbReference type="NCBI Taxonomy" id="1616787"/>
    <lineage>
        <taxon>Bacteria</taxon>
        <taxon>Bacillati</taxon>
        <taxon>Actinomycetota</taxon>
        <taxon>Actinomycetes</taxon>
        <taxon>Streptosporangiales</taxon>
        <taxon>Streptosporangiaceae</taxon>
        <taxon>Nonomuraea</taxon>
    </lineage>
</organism>
<dbReference type="SMART" id="SM00448">
    <property type="entry name" value="REC"/>
    <property type="match status" value="1"/>
</dbReference>
<dbReference type="SMART" id="SM00862">
    <property type="entry name" value="Trans_reg_C"/>
    <property type="match status" value="1"/>
</dbReference>
<dbReference type="PANTHER" id="PTHR48111:SF22">
    <property type="entry name" value="REGULATOR OF RPOS"/>
    <property type="match status" value="1"/>
</dbReference>
<evidence type="ECO:0000256" key="3">
    <source>
        <dbReference type="ARBA" id="ARBA00023012"/>
    </source>
</evidence>
<name>A0ABW1CFJ3_9ACTN</name>
<evidence type="ECO:0000259" key="10">
    <source>
        <dbReference type="PROSITE" id="PS51755"/>
    </source>
</evidence>
<sequence length="218" mass="24048">MVDDDRGVRQALRLGLSVEGFEVREAADGGTALSSLEEVLPSIVVLDVTMPGISGVEVVRRIRAQGRTMPICMLSARDEVDDRVAGLAAGADDYVVKPFSLAELAARLHALVRLHQSQARRPLVFGDLTIEPVRRLAARGGRDLELTTREFDLLLTLARYPGQVLSRTQLLEHVWGYTWDVDTNVVDVFIGYLRKKLEAGGEARILQTVRGVGFVFRP</sequence>
<dbReference type="InterPro" id="IPR011006">
    <property type="entry name" value="CheY-like_superfamily"/>
</dbReference>
<keyword evidence="3" id="KW-0902">Two-component regulatory system</keyword>
<dbReference type="Pfam" id="PF00486">
    <property type="entry name" value="Trans_reg_C"/>
    <property type="match status" value="1"/>
</dbReference>
<evidence type="ECO:0000256" key="8">
    <source>
        <dbReference type="PROSITE-ProRule" id="PRU01091"/>
    </source>
</evidence>
<evidence type="ECO:0000256" key="7">
    <source>
        <dbReference type="PROSITE-ProRule" id="PRU00169"/>
    </source>
</evidence>
<reference evidence="12" key="1">
    <citation type="journal article" date="2019" name="Int. J. Syst. Evol. Microbiol.">
        <title>The Global Catalogue of Microorganisms (GCM) 10K type strain sequencing project: providing services to taxonomists for standard genome sequencing and annotation.</title>
        <authorList>
            <consortium name="The Broad Institute Genomics Platform"/>
            <consortium name="The Broad Institute Genome Sequencing Center for Infectious Disease"/>
            <person name="Wu L."/>
            <person name="Ma J."/>
        </authorList>
    </citation>
    <scope>NUCLEOTIDE SEQUENCE [LARGE SCALE GENOMIC DNA]</scope>
    <source>
        <strain evidence="12">CCUG 53903</strain>
    </source>
</reference>
<proteinExistence type="predicted"/>
<dbReference type="EMBL" id="JBHSPA010000013">
    <property type="protein sequence ID" value="MFC5824192.1"/>
    <property type="molecule type" value="Genomic_DNA"/>
</dbReference>
<evidence type="ECO:0000313" key="11">
    <source>
        <dbReference type="EMBL" id="MFC5824192.1"/>
    </source>
</evidence>
<evidence type="ECO:0000256" key="6">
    <source>
        <dbReference type="ARBA" id="ARBA00023163"/>
    </source>
</evidence>
<evidence type="ECO:0000256" key="4">
    <source>
        <dbReference type="ARBA" id="ARBA00023015"/>
    </source>
</evidence>
<dbReference type="PROSITE" id="PS51755">
    <property type="entry name" value="OMPR_PHOB"/>
    <property type="match status" value="1"/>
</dbReference>
<evidence type="ECO:0000256" key="5">
    <source>
        <dbReference type="ARBA" id="ARBA00023125"/>
    </source>
</evidence>
<dbReference type="PROSITE" id="PS50110">
    <property type="entry name" value="RESPONSE_REGULATORY"/>
    <property type="match status" value="1"/>
</dbReference>
<dbReference type="InterPro" id="IPR001789">
    <property type="entry name" value="Sig_transdc_resp-reg_receiver"/>
</dbReference>
<keyword evidence="5 8" id="KW-0238">DNA-binding</keyword>
<dbReference type="Pfam" id="PF00072">
    <property type="entry name" value="Response_reg"/>
    <property type="match status" value="1"/>
</dbReference>
<evidence type="ECO:0000256" key="2">
    <source>
        <dbReference type="ARBA" id="ARBA00022553"/>
    </source>
</evidence>
<feature type="DNA-binding region" description="OmpR/PhoB-type" evidence="8">
    <location>
        <begin position="120"/>
        <end position="218"/>
    </location>
</feature>
<keyword evidence="12" id="KW-1185">Reference proteome</keyword>
<dbReference type="PANTHER" id="PTHR48111">
    <property type="entry name" value="REGULATOR OF RPOS"/>
    <property type="match status" value="1"/>
</dbReference>
<comment type="subcellular location">
    <subcellularLocation>
        <location evidence="1">Cytoplasm</location>
    </subcellularLocation>
</comment>
<dbReference type="Gene3D" id="6.10.250.690">
    <property type="match status" value="1"/>
</dbReference>
<dbReference type="InterPro" id="IPR001867">
    <property type="entry name" value="OmpR/PhoB-type_DNA-bd"/>
</dbReference>
<accession>A0ABW1CFJ3</accession>
<dbReference type="SUPFAM" id="SSF52172">
    <property type="entry name" value="CheY-like"/>
    <property type="match status" value="1"/>
</dbReference>
<evidence type="ECO:0000256" key="1">
    <source>
        <dbReference type="ARBA" id="ARBA00004496"/>
    </source>
</evidence>
<feature type="domain" description="Response regulatory" evidence="9">
    <location>
        <begin position="1"/>
        <end position="112"/>
    </location>
</feature>
<dbReference type="Gene3D" id="1.10.10.10">
    <property type="entry name" value="Winged helix-like DNA-binding domain superfamily/Winged helix DNA-binding domain"/>
    <property type="match status" value="1"/>
</dbReference>
<evidence type="ECO:0000313" key="12">
    <source>
        <dbReference type="Proteomes" id="UP001596058"/>
    </source>
</evidence>
<comment type="caution">
    <text evidence="11">The sequence shown here is derived from an EMBL/GenBank/DDBJ whole genome shotgun (WGS) entry which is preliminary data.</text>
</comment>
<dbReference type="InterPro" id="IPR039420">
    <property type="entry name" value="WalR-like"/>
</dbReference>
<feature type="domain" description="OmpR/PhoB-type" evidence="10">
    <location>
        <begin position="120"/>
        <end position="218"/>
    </location>
</feature>